<dbReference type="Proteomes" id="UP000016922">
    <property type="component" value="Unassembled WGS sequence"/>
</dbReference>
<reference evidence="1 2" key="1">
    <citation type="journal article" date="2013" name="BMC Genomics">
        <title>Genomics-driven discovery of the pneumocandin biosynthetic gene cluster in the fungus Glarea lozoyensis.</title>
        <authorList>
            <person name="Chen L."/>
            <person name="Yue Q."/>
            <person name="Zhang X."/>
            <person name="Xiang M."/>
            <person name="Wang C."/>
            <person name="Li S."/>
            <person name="Che Y."/>
            <person name="Ortiz-Lopez F.J."/>
            <person name="Bills G.F."/>
            <person name="Liu X."/>
            <person name="An Z."/>
        </authorList>
    </citation>
    <scope>NUCLEOTIDE SEQUENCE [LARGE SCALE GENOMIC DNA]</scope>
    <source>
        <strain evidence="2">ATCC 20868 / MF5171</strain>
    </source>
</reference>
<dbReference type="OMA" id="YIMASEC"/>
<proteinExistence type="predicted"/>
<dbReference type="KEGG" id="glz:GLAREA_06230"/>
<dbReference type="PANTHER" id="PTHR42085:SF6">
    <property type="entry name" value="F-BOX DOMAIN-CONTAINING PROTEIN"/>
    <property type="match status" value="1"/>
</dbReference>
<dbReference type="OrthoDB" id="2099276at2759"/>
<dbReference type="AlphaFoldDB" id="S3E459"/>
<dbReference type="RefSeq" id="XP_008079835.1">
    <property type="nucleotide sequence ID" value="XM_008081644.1"/>
</dbReference>
<dbReference type="STRING" id="1116229.S3E459"/>
<evidence type="ECO:0000313" key="1">
    <source>
        <dbReference type="EMBL" id="EPE33218.1"/>
    </source>
</evidence>
<organism evidence="1 2">
    <name type="scientific">Glarea lozoyensis (strain ATCC 20868 / MF5171)</name>
    <dbReference type="NCBI Taxonomy" id="1116229"/>
    <lineage>
        <taxon>Eukaryota</taxon>
        <taxon>Fungi</taxon>
        <taxon>Dikarya</taxon>
        <taxon>Ascomycota</taxon>
        <taxon>Pezizomycotina</taxon>
        <taxon>Leotiomycetes</taxon>
        <taxon>Helotiales</taxon>
        <taxon>Helotiaceae</taxon>
        <taxon>Glarea</taxon>
    </lineage>
</organism>
<dbReference type="eggNOG" id="ENOG502ST4P">
    <property type="taxonomic scope" value="Eukaryota"/>
</dbReference>
<gene>
    <name evidence="1" type="ORF">GLAREA_06230</name>
</gene>
<sequence>MSSASFLDMPENIRLRIYTYAGLIRLCPIELNVPEGYCFRDYDSSWGTDRSTEERCLYVIRLRGGDRSIVPLPRHLAQAHSEPDCLCPRLPIQLLYVSRRSYEDVFPVFYSRNKFIMRYKSADDLPIFLNLNHHILSTVKDLLVRFNSWPCARGHPHIVGRQVGRFRCSNCLSMPPSPDYALEMATSAGTGLLVAWKTISTHLASSIRPKQLNFAFICDVAALNSGKAVVEPLLMLPTLNRCTIRLNNRPNYALNSLARDVSVATTQSLVLPSRPFPFDRLPRELRLHVLGYTHLGRHNGYLKRDELIRIQDGKLVRGSRSTVHKGNQCCRQCTHIAIDCCCPSSFAAYSITCVCRRLPSALVYVNREMRQDALTVLLRENCFDCEQDPDKSIEFLSQFPAGRLKYIREIQFRFSESGVKHWGNQNYSEQWLSLVKFIKARLNVPALSITVVTDTFDLGMDPHSSDEGVQRHIYNIYCDITRSLCVLDGIGHIKFELGCFGQLESLMSRKVVGKDREELYPEADLSIMSRRYVGFEAPHWFKEEDFTGDSQLEFGSFQRVRAD</sequence>
<protein>
    <submittedName>
        <fullName evidence="1">Uncharacterized protein</fullName>
    </submittedName>
</protein>
<dbReference type="InterPro" id="IPR038883">
    <property type="entry name" value="AN11006-like"/>
</dbReference>
<dbReference type="HOGENOM" id="CLU_484011_0_0_1"/>
<accession>S3E459</accession>
<name>S3E459_GLAL2</name>
<dbReference type="EMBL" id="KE145358">
    <property type="protein sequence ID" value="EPE33218.1"/>
    <property type="molecule type" value="Genomic_DNA"/>
</dbReference>
<dbReference type="PANTHER" id="PTHR42085">
    <property type="entry name" value="F-BOX DOMAIN-CONTAINING PROTEIN"/>
    <property type="match status" value="1"/>
</dbReference>
<evidence type="ECO:0000313" key="2">
    <source>
        <dbReference type="Proteomes" id="UP000016922"/>
    </source>
</evidence>
<dbReference type="GeneID" id="19465284"/>
<keyword evidence="2" id="KW-1185">Reference proteome</keyword>